<dbReference type="OrthoDB" id="9788209at2"/>
<gene>
    <name evidence="5" type="ORF">SAMN02745885_01978</name>
</gene>
<keyword evidence="3" id="KW-0804">Transcription</keyword>
<sequence>MAPTIKDVAKLAGVNPSTVSRVLANNPKISEETRQRVLQAMKELGYHPNLVARNLVTRSTETIGLVMPRAAEEVFLNPFFPEVIRGISSVARREGYDLLLATGETEQEEKEAVLRMVRGRRVDGVILLVSRVDNQLGAELQARKFPAALVGKPLHDWDMCWVDNDNIEAAYQATAYLLGLGHRRIGCIIGSLEFVVSLDRLDGYKKALQEFGVGFDRSLVAHGEYTQEGGERAMLELLDRHPDLTAVVVADDLMAFGAIQAVRERGMKVPRDVSVVGFNNVPMARFTAPPLTSVEIFTYELGVRVTELLIEKIRNPARKAGHDFIRTELVIRKSCAPAKEAKN</sequence>
<dbReference type="InterPro" id="IPR046335">
    <property type="entry name" value="LacI/GalR-like_sensor"/>
</dbReference>
<proteinExistence type="predicted"/>
<dbReference type="InterPro" id="IPR028082">
    <property type="entry name" value="Peripla_BP_I"/>
</dbReference>
<dbReference type="Proteomes" id="UP000189933">
    <property type="component" value="Unassembled WGS sequence"/>
</dbReference>
<dbReference type="RefSeq" id="WP_078666010.1">
    <property type="nucleotide sequence ID" value="NZ_FUXM01000026.1"/>
</dbReference>
<evidence type="ECO:0000313" key="5">
    <source>
        <dbReference type="EMBL" id="SKA12227.1"/>
    </source>
</evidence>
<organism evidence="5 6">
    <name type="scientific">Carboxydocella sporoproducens DSM 16521</name>
    <dbReference type="NCBI Taxonomy" id="1121270"/>
    <lineage>
        <taxon>Bacteria</taxon>
        <taxon>Bacillati</taxon>
        <taxon>Bacillota</taxon>
        <taxon>Clostridia</taxon>
        <taxon>Eubacteriales</taxon>
        <taxon>Clostridiales Family XVI. Incertae Sedis</taxon>
        <taxon>Carboxydocella</taxon>
    </lineage>
</organism>
<evidence type="ECO:0000313" key="6">
    <source>
        <dbReference type="Proteomes" id="UP000189933"/>
    </source>
</evidence>
<dbReference type="CDD" id="cd06294">
    <property type="entry name" value="PBP1_MalR-like"/>
    <property type="match status" value="1"/>
</dbReference>
<dbReference type="CDD" id="cd01392">
    <property type="entry name" value="HTH_LacI"/>
    <property type="match status" value="1"/>
</dbReference>
<evidence type="ECO:0000256" key="1">
    <source>
        <dbReference type="ARBA" id="ARBA00023015"/>
    </source>
</evidence>
<dbReference type="SUPFAM" id="SSF47413">
    <property type="entry name" value="lambda repressor-like DNA-binding domains"/>
    <property type="match status" value="1"/>
</dbReference>
<dbReference type="GO" id="GO:0000976">
    <property type="term" value="F:transcription cis-regulatory region binding"/>
    <property type="evidence" value="ECO:0007669"/>
    <property type="project" value="TreeGrafter"/>
</dbReference>
<name>A0A1T4R8I3_9FIRM</name>
<evidence type="ECO:0000259" key="4">
    <source>
        <dbReference type="PROSITE" id="PS50932"/>
    </source>
</evidence>
<dbReference type="InterPro" id="IPR010982">
    <property type="entry name" value="Lambda_DNA-bd_dom_sf"/>
</dbReference>
<accession>A0A1T4R8I3</accession>
<dbReference type="Pfam" id="PF13377">
    <property type="entry name" value="Peripla_BP_3"/>
    <property type="match status" value="1"/>
</dbReference>
<protein>
    <submittedName>
        <fullName evidence="5">Transcriptional regulator, LacI family</fullName>
    </submittedName>
</protein>
<feature type="domain" description="HTH lacI-type" evidence="4">
    <location>
        <begin position="3"/>
        <end position="57"/>
    </location>
</feature>
<dbReference type="SMART" id="SM00354">
    <property type="entry name" value="HTH_LACI"/>
    <property type="match status" value="1"/>
</dbReference>
<keyword evidence="1" id="KW-0805">Transcription regulation</keyword>
<dbReference type="Gene3D" id="3.40.50.2300">
    <property type="match status" value="2"/>
</dbReference>
<evidence type="ECO:0000256" key="2">
    <source>
        <dbReference type="ARBA" id="ARBA00023125"/>
    </source>
</evidence>
<reference evidence="6" key="1">
    <citation type="submission" date="2017-02" db="EMBL/GenBank/DDBJ databases">
        <authorList>
            <person name="Varghese N."/>
            <person name="Submissions S."/>
        </authorList>
    </citation>
    <scope>NUCLEOTIDE SEQUENCE [LARGE SCALE GENOMIC DNA]</scope>
    <source>
        <strain evidence="6">DSM 16521</strain>
    </source>
</reference>
<keyword evidence="2" id="KW-0238">DNA-binding</keyword>
<dbReference type="PROSITE" id="PS50932">
    <property type="entry name" value="HTH_LACI_2"/>
    <property type="match status" value="1"/>
</dbReference>
<dbReference type="EMBL" id="FUXM01000026">
    <property type="protein sequence ID" value="SKA12227.1"/>
    <property type="molecule type" value="Genomic_DNA"/>
</dbReference>
<dbReference type="Pfam" id="PF00356">
    <property type="entry name" value="LacI"/>
    <property type="match status" value="1"/>
</dbReference>
<dbReference type="AlphaFoldDB" id="A0A1T4R8I3"/>
<evidence type="ECO:0000256" key="3">
    <source>
        <dbReference type="ARBA" id="ARBA00023163"/>
    </source>
</evidence>
<dbReference type="SUPFAM" id="SSF53822">
    <property type="entry name" value="Periplasmic binding protein-like I"/>
    <property type="match status" value="1"/>
</dbReference>
<dbReference type="GO" id="GO:0003700">
    <property type="term" value="F:DNA-binding transcription factor activity"/>
    <property type="evidence" value="ECO:0007669"/>
    <property type="project" value="TreeGrafter"/>
</dbReference>
<keyword evidence="6" id="KW-1185">Reference proteome</keyword>
<dbReference type="PANTHER" id="PTHR30146">
    <property type="entry name" value="LACI-RELATED TRANSCRIPTIONAL REPRESSOR"/>
    <property type="match status" value="1"/>
</dbReference>
<dbReference type="PANTHER" id="PTHR30146:SF109">
    <property type="entry name" value="HTH-TYPE TRANSCRIPTIONAL REGULATOR GALS"/>
    <property type="match status" value="1"/>
</dbReference>
<dbReference type="InterPro" id="IPR000843">
    <property type="entry name" value="HTH_LacI"/>
</dbReference>
<dbReference type="Gene3D" id="1.10.260.40">
    <property type="entry name" value="lambda repressor-like DNA-binding domains"/>
    <property type="match status" value="1"/>
</dbReference>